<keyword evidence="3" id="KW-1185">Reference proteome</keyword>
<gene>
    <name evidence="2" type="ORF">PV328_011930</name>
</gene>
<protein>
    <submittedName>
        <fullName evidence="2">Uncharacterized protein</fullName>
    </submittedName>
</protein>
<evidence type="ECO:0000256" key="1">
    <source>
        <dbReference type="SAM" id="MobiDB-lite"/>
    </source>
</evidence>
<sequence length="210" mass="23768">MSQSENTDDEEYEAVGNPLELEIAVLKEDSKYVDRHLAKMTAYLKQLHGFDPLDERTIEFLSQPNPPTSENESSLSTSRQQAASSPALNHQQQILSSKPQDPNSICSPQPSAPATSNPPLPSFASAASNRPIKLPLQFNFPFTREGSITLPRRWARAGQNRDGQNTRTTYFNNRQMQQYTRGGRNSFRGRGGRGGRKINNRKQFQFFFKY</sequence>
<evidence type="ECO:0000313" key="3">
    <source>
        <dbReference type="Proteomes" id="UP001168990"/>
    </source>
</evidence>
<reference evidence="2" key="2">
    <citation type="submission" date="2023-03" db="EMBL/GenBank/DDBJ databases">
        <authorList>
            <person name="Inwood S.N."/>
            <person name="Skelly J.G."/>
            <person name="Guhlin J."/>
            <person name="Harrop T.W.R."/>
            <person name="Goldson S.G."/>
            <person name="Dearden P.K."/>
        </authorList>
    </citation>
    <scope>NUCLEOTIDE SEQUENCE</scope>
    <source>
        <strain evidence="2">Irish</strain>
        <tissue evidence="2">Whole body</tissue>
    </source>
</reference>
<dbReference type="AlphaFoldDB" id="A0AA39KQ22"/>
<comment type="caution">
    <text evidence="2">The sequence shown here is derived from an EMBL/GenBank/DDBJ whole genome shotgun (WGS) entry which is preliminary data.</text>
</comment>
<dbReference type="EMBL" id="JAQQBS010000200">
    <property type="protein sequence ID" value="KAK0169527.1"/>
    <property type="molecule type" value="Genomic_DNA"/>
</dbReference>
<feature type="region of interest" description="Disordered" evidence="1">
    <location>
        <begin position="59"/>
        <end position="126"/>
    </location>
</feature>
<evidence type="ECO:0000313" key="2">
    <source>
        <dbReference type="EMBL" id="KAK0169527.1"/>
    </source>
</evidence>
<name>A0AA39KQ22_9HYME</name>
<proteinExistence type="predicted"/>
<feature type="compositionally biased region" description="Polar residues" evidence="1">
    <location>
        <begin position="60"/>
        <end position="115"/>
    </location>
</feature>
<accession>A0AA39KQ22</accession>
<dbReference type="Proteomes" id="UP001168990">
    <property type="component" value="Unassembled WGS sequence"/>
</dbReference>
<organism evidence="2 3">
    <name type="scientific">Microctonus aethiopoides</name>
    <dbReference type="NCBI Taxonomy" id="144406"/>
    <lineage>
        <taxon>Eukaryota</taxon>
        <taxon>Metazoa</taxon>
        <taxon>Ecdysozoa</taxon>
        <taxon>Arthropoda</taxon>
        <taxon>Hexapoda</taxon>
        <taxon>Insecta</taxon>
        <taxon>Pterygota</taxon>
        <taxon>Neoptera</taxon>
        <taxon>Endopterygota</taxon>
        <taxon>Hymenoptera</taxon>
        <taxon>Apocrita</taxon>
        <taxon>Ichneumonoidea</taxon>
        <taxon>Braconidae</taxon>
        <taxon>Euphorinae</taxon>
        <taxon>Microctonus</taxon>
    </lineage>
</organism>
<reference evidence="2" key="1">
    <citation type="journal article" date="2023" name="bioRxiv">
        <title>Scaffold-level genome assemblies of two parasitoid biocontrol wasps reveal the parthenogenesis mechanism and an associated novel virus.</title>
        <authorList>
            <person name="Inwood S."/>
            <person name="Skelly J."/>
            <person name="Guhlin J."/>
            <person name="Harrop T."/>
            <person name="Goldson S."/>
            <person name="Dearden P."/>
        </authorList>
    </citation>
    <scope>NUCLEOTIDE SEQUENCE</scope>
    <source>
        <strain evidence="2">Irish</strain>
        <tissue evidence="2">Whole body</tissue>
    </source>
</reference>